<reference evidence="1" key="1">
    <citation type="journal article" date="2020" name="Stud. Mycol.">
        <title>101 Dothideomycetes genomes: a test case for predicting lifestyles and emergence of pathogens.</title>
        <authorList>
            <person name="Haridas S."/>
            <person name="Albert R."/>
            <person name="Binder M."/>
            <person name="Bloem J."/>
            <person name="Labutti K."/>
            <person name="Salamov A."/>
            <person name="Andreopoulos B."/>
            <person name="Baker S."/>
            <person name="Barry K."/>
            <person name="Bills G."/>
            <person name="Bluhm B."/>
            <person name="Cannon C."/>
            <person name="Castanera R."/>
            <person name="Culley D."/>
            <person name="Daum C."/>
            <person name="Ezra D."/>
            <person name="Gonzalez J."/>
            <person name="Henrissat B."/>
            <person name="Kuo A."/>
            <person name="Liang C."/>
            <person name="Lipzen A."/>
            <person name="Lutzoni F."/>
            <person name="Magnuson J."/>
            <person name="Mondo S."/>
            <person name="Nolan M."/>
            <person name="Ohm R."/>
            <person name="Pangilinan J."/>
            <person name="Park H.-J."/>
            <person name="Ramirez L."/>
            <person name="Alfaro M."/>
            <person name="Sun H."/>
            <person name="Tritt A."/>
            <person name="Yoshinaga Y."/>
            <person name="Zwiers L.-H."/>
            <person name="Turgeon B."/>
            <person name="Goodwin S."/>
            <person name="Spatafora J."/>
            <person name="Crous P."/>
            <person name="Grigoriev I."/>
        </authorList>
    </citation>
    <scope>NUCLEOTIDE SEQUENCE</scope>
    <source>
        <strain evidence="1">ATCC 200398</strain>
    </source>
</reference>
<comment type="caution">
    <text evidence="1">The sequence shown here is derived from an EMBL/GenBank/DDBJ whole genome shotgun (WGS) entry which is preliminary data.</text>
</comment>
<dbReference type="Proteomes" id="UP000799755">
    <property type="component" value="Unassembled WGS sequence"/>
</dbReference>
<evidence type="ECO:0000313" key="2">
    <source>
        <dbReference type="Proteomes" id="UP000799755"/>
    </source>
</evidence>
<evidence type="ECO:0000313" key="1">
    <source>
        <dbReference type="EMBL" id="KAF2472675.1"/>
    </source>
</evidence>
<name>A0ACB6R1L6_9PLEO</name>
<sequence>MLQSRIRNSPMVGFAVVVVCATRMLFPGIGFATLVAILVGLSNIKAFPFVWHLRVLPGFVLTPTPPSASANKCSRLFAPHTCTSHTPLLEIDYNLHKSNSTYFSDLDISRSRLLLSLFRAGLARLTQDQPNAPCTIALGGAACNFHKAIPPLGRYRMVSRVLCWDRKWLYVATQFRSAGEDQREGGGIVFATALARYVVKAGGRVTVPPEKLLDASELLGAEGSPARKEAERRRERALRLLQTRQTQHKRLARMTLVLVSSLIAGSQPGSQILECANRDGLLMSGRLASPGPWRRTDYD</sequence>
<accession>A0ACB6R1L6</accession>
<keyword evidence="2" id="KW-1185">Reference proteome</keyword>
<proteinExistence type="predicted"/>
<organism evidence="1 2">
    <name type="scientific">Lindgomyces ingoldianus</name>
    <dbReference type="NCBI Taxonomy" id="673940"/>
    <lineage>
        <taxon>Eukaryota</taxon>
        <taxon>Fungi</taxon>
        <taxon>Dikarya</taxon>
        <taxon>Ascomycota</taxon>
        <taxon>Pezizomycotina</taxon>
        <taxon>Dothideomycetes</taxon>
        <taxon>Pleosporomycetidae</taxon>
        <taxon>Pleosporales</taxon>
        <taxon>Lindgomycetaceae</taxon>
        <taxon>Lindgomyces</taxon>
    </lineage>
</organism>
<dbReference type="EMBL" id="MU003501">
    <property type="protein sequence ID" value="KAF2472675.1"/>
    <property type="molecule type" value="Genomic_DNA"/>
</dbReference>
<protein>
    <submittedName>
        <fullName evidence="1">Uncharacterized protein</fullName>
    </submittedName>
</protein>
<gene>
    <name evidence="1" type="ORF">BDR25DRAFT_341579</name>
</gene>